<keyword evidence="3" id="KW-1185">Reference proteome</keyword>
<dbReference type="AlphaFoldDB" id="A0A0C2DM08"/>
<evidence type="ECO:0000256" key="1">
    <source>
        <dbReference type="SAM" id="MobiDB-lite"/>
    </source>
</evidence>
<feature type="compositionally biased region" description="Basic and acidic residues" evidence="1">
    <location>
        <begin position="34"/>
        <end position="45"/>
    </location>
</feature>
<proteinExistence type="predicted"/>
<dbReference type="Proteomes" id="UP000054047">
    <property type="component" value="Unassembled WGS sequence"/>
</dbReference>
<name>A0A0C2DM08_9BILA</name>
<feature type="region of interest" description="Disordered" evidence="1">
    <location>
        <begin position="1"/>
        <end position="47"/>
    </location>
</feature>
<accession>A0A0C2DM08</accession>
<protein>
    <submittedName>
        <fullName evidence="2">Uncharacterized protein</fullName>
    </submittedName>
</protein>
<evidence type="ECO:0000313" key="2">
    <source>
        <dbReference type="EMBL" id="KIH63647.1"/>
    </source>
</evidence>
<evidence type="ECO:0000313" key="3">
    <source>
        <dbReference type="Proteomes" id="UP000054047"/>
    </source>
</evidence>
<reference evidence="2 3" key="1">
    <citation type="submission" date="2013-12" db="EMBL/GenBank/DDBJ databases">
        <title>Draft genome of the parsitic nematode Ancylostoma duodenale.</title>
        <authorList>
            <person name="Mitreva M."/>
        </authorList>
    </citation>
    <scope>NUCLEOTIDE SEQUENCE [LARGE SCALE GENOMIC DNA]</scope>
    <source>
        <strain evidence="2 3">Zhejiang</strain>
    </source>
</reference>
<organism evidence="2 3">
    <name type="scientific">Ancylostoma duodenale</name>
    <dbReference type="NCBI Taxonomy" id="51022"/>
    <lineage>
        <taxon>Eukaryota</taxon>
        <taxon>Metazoa</taxon>
        <taxon>Ecdysozoa</taxon>
        <taxon>Nematoda</taxon>
        <taxon>Chromadorea</taxon>
        <taxon>Rhabditida</taxon>
        <taxon>Rhabditina</taxon>
        <taxon>Rhabditomorpha</taxon>
        <taxon>Strongyloidea</taxon>
        <taxon>Ancylostomatidae</taxon>
        <taxon>Ancylostomatinae</taxon>
        <taxon>Ancylostoma</taxon>
    </lineage>
</organism>
<gene>
    <name evidence="2" type="ORF">ANCDUO_06049</name>
</gene>
<dbReference type="EMBL" id="KN728525">
    <property type="protein sequence ID" value="KIH63647.1"/>
    <property type="molecule type" value="Genomic_DNA"/>
</dbReference>
<sequence>MSTKHRGPDTRCVPSTTVGRGLSETGLHGTSSAQHEDHRVDDRASSRRPSVNDLMVLVSLERTEPVELIWHGERDK</sequence>